<reference evidence="3" key="1">
    <citation type="submission" date="2020-05" db="EMBL/GenBank/DDBJ databases">
        <authorList>
            <person name="Chiriac C."/>
            <person name="Salcher M."/>
            <person name="Ghai R."/>
            <person name="Kavagutti S V."/>
        </authorList>
    </citation>
    <scope>NUCLEOTIDE SEQUENCE</scope>
</reference>
<evidence type="ECO:0000256" key="2">
    <source>
        <dbReference type="ARBA" id="ARBA00023002"/>
    </source>
</evidence>
<proteinExistence type="inferred from homology"/>
<evidence type="ECO:0000313" key="3">
    <source>
        <dbReference type="EMBL" id="CAB4663609.1"/>
    </source>
</evidence>
<dbReference type="InterPro" id="IPR036291">
    <property type="entry name" value="NAD(P)-bd_dom_sf"/>
</dbReference>
<dbReference type="PANTHER" id="PTHR45024">
    <property type="entry name" value="DEHYDROGENASES, SHORT CHAIN"/>
    <property type="match status" value="1"/>
</dbReference>
<dbReference type="EMBL" id="CAEZWV010000004">
    <property type="protein sequence ID" value="CAB4663609.1"/>
    <property type="molecule type" value="Genomic_DNA"/>
</dbReference>
<dbReference type="GO" id="GO:0016491">
    <property type="term" value="F:oxidoreductase activity"/>
    <property type="evidence" value="ECO:0007669"/>
    <property type="project" value="UniProtKB-KW"/>
</dbReference>
<dbReference type="PRINTS" id="PR00081">
    <property type="entry name" value="GDHRDH"/>
</dbReference>
<dbReference type="Gene3D" id="3.40.50.720">
    <property type="entry name" value="NAD(P)-binding Rossmann-like Domain"/>
    <property type="match status" value="1"/>
</dbReference>
<accession>A0A6J6LRY5</accession>
<organism evidence="3">
    <name type="scientific">freshwater metagenome</name>
    <dbReference type="NCBI Taxonomy" id="449393"/>
    <lineage>
        <taxon>unclassified sequences</taxon>
        <taxon>metagenomes</taxon>
        <taxon>ecological metagenomes</taxon>
    </lineage>
</organism>
<evidence type="ECO:0000256" key="1">
    <source>
        <dbReference type="ARBA" id="ARBA00006484"/>
    </source>
</evidence>
<dbReference type="Pfam" id="PF00106">
    <property type="entry name" value="adh_short"/>
    <property type="match status" value="1"/>
</dbReference>
<protein>
    <submittedName>
        <fullName evidence="3">Unannotated protein</fullName>
    </submittedName>
</protein>
<dbReference type="InterPro" id="IPR051687">
    <property type="entry name" value="Peroxisomal_Beta-Oxidation"/>
</dbReference>
<dbReference type="PRINTS" id="PR00080">
    <property type="entry name" value="SDRFAMILY"/>
</dbReference>
<comment type="similarity">
    <text evidence="1">Belongs to the short-chain dehydrogenases/reductases (SDR) family.</text>
</comment>
<sequence length="322" mass="33882">MSLLKNKVAVVTGAGSGLGREYAFLLASHGARVVVNDYGANVLGEHIGEKSADIVTQEIISRGGSAVANYDSVATWNGAQSIIETALSSFGRIDILVNNAGNNRPSSLVKLSEDDVTSHLDIHLKGTLATSHFAAAHWNDVGPEPHRAIINTTSAVGLHPTIGGGVYAAVKSAIAALTVSHAQELASLGVRVNALAPAARTRMVQESPGVLAMMPESDGFDRHAPEHNAPLVAYLASELCRFTGRVFAIEGPDVAIYRPFQVEQDWSTTGGAWTPETLADAFAEAEQHVDCQAFFPGGVVSNNVPPKRTMRALDEVARSAGL</sequence>
<keyword evidence="2" id="KW-0560">Oxidoreductase</keyword>
<dbReference type="SUPFAM" id="SSF51735">
    <property type="entry name" value="NAD(P)-binding Rossmann-fold domains"/>
    <property type="match status" value="1"/>
</dbReference>
<name>A0A6J6LRY5_9ZZZZ</name>
<gene>
    <name evidence="3" type="ORF">UFOPK2295_00355</name>
</gene>
<dbReference type="PANTHER" id="PTHR45024:SF2">
    <property type="entry name" value="SCP2 DOMAIN-CONTAINING PROTEIN"/>
    <property type="match status" value="1"/>
</dbReference>
<dbReference type="InterPro" id="IPR002347">
    <property type="entry name" value="SDR_fam"/>
</dbReference>
<dbReference type="AlphaFoldDB" id="A0A6J6LRY5"/>